<accession>A0A5B7EXU8</accession>
<reference evidence="2 3" key="1">
    <citation type="submission" date="2019-05" db="EMBL/GenBank/DDBJ databases">
        <title>Another draft genome of Portunus trituberculatus and its Hox gene families provides insights of decapod evolution.</title>
        <authorList>
            <person name="Jeong J.-H."/>
            <person name="Song I."/>
            <person name="Kim S."/>
            <person name="Choi T."/>
            <person name="Kim D."/>
            <person name="Ryu S."/>
            <person name="Kim W."/>
        </authorList>
    </citation>
    <scope>NUCLEOTIDE SEQUENCE [LARGE SCALE GENOMIC DNA]</scope>
    <source>
        <tissue evidence="2">Muscle</tissue>
    </source>
</reference>
<keyword evidence="3" id="KW-1185">Reference proteome</keyword>
<protein>
    <submittedName>
        <fullName evidence="2">Uncharacterized protein</fullName>
    </submittedName>
</protein>
<evidence type="ECO:0000313" key="3">
    <source>
        <dbReference type="Proteomes" id="UP000324222"/>
    </source>
</evidence>
<proteinExistence type="predicted"/>
<evidence type="ECO:0000256" key="1">
    <source>
        <dbReference type="SAM" id="MobiDB-lite"/>
    </source>
</evidence>
<name>A0A5B7EXU8_PORTR</name>
<dbReference type="EMBL" id="VSRR010004506">
    <property type="protein sequence ID" value="MPC39880.1"/>
    <property type="molecule type" value="Genomic_DNA"/>
</dbReference>
<dbReference type="Proteomes" id="UP000324222">
    <property type="component" value="Unassembled WGS sequence"/>
</dbReference>
<feature type="region of interest" description="Disordered" evidence="1">
    <location>
        <begin position="106"/>
        <end position="128"/>
    </location>
</feature>
<dbReference type="AlphaFoldDB" id="A0A5B7EXU8"/>
<comment type="caution">
    <text evidence="2">The sequence shown here is derived from an EMBL/GenBank/DDBJ whole genome shotgun (WGS) entry which is preliminary data.</text>
</comment>
<evidence type="ECO:0000313" key="2">
    <source>
        <dbReference type="EMBL" id="MPC39880.1"/>
    </source>
</evidence>
<sequence length="128" mass="12949">MAGCSMAGCSKAGCSKAGCSRAAAAAAVLRWQGVVAAGVALRGPGRPHTGSTKAITDISRPLQRRIRPSLSAPEQCAGPHRLPCPRHPQEPLPGVAAVVAAAAMTQHNPRQHEPPGVVGVALLPPPPP</sequence>
<gene>
    <name evidence="2" type="ORF">E2C01_033433</name>
</gene>
<organism evidence="2 3">
    <name type="scientific">Portunus trituberculatus</name>
    <name type="common">Swimming crab</name>
    <name type="synonym">Neptunus trituberculatus</name>
    <dbReference type="NCBI Taxonomy" id="210409"/>
    <lineage>
        <taxon>Eukaryota</taxon>
        <taxon>Metazoa</taxon>
        <taxon>Ecdysozoa</taxon>
        <taxon>Arthropoda</taxon>
        <taxon>Crustacea</taxon>
        <taxon>Multicrustacea</taxon>
        <taxon>Malacostraca</taxon>
        <taxon>Eumalacostraca</taxon>
        <taxon>Eucarida</taxon>
        <taxon>Decapoda</taxon>
        <taxon>Pleocyemata</taxon>
        <taxon>Brachyura</taxon>
        <taxon>Eubrachyura</taxon>
        <taxon>Portunoidea</taxon>
        <taxon>Portunidae</taxon>
        <taxon>Portuninae</taxon>
        <taxon>Portunus</taxon>
    </lineage>
</organism>